<sequence length="209" mass="24178">MHPLIIIGLLVILGGSFLIHLGTKKAADKRADKITTEISLSKEEIMNQIQNLDSTSQKKIFDFLSPEFESVKQEVQISNDQLFERISKLDQASKMEILKLVRPKLEYTSNQTHSITENDGTIKTTFRFDVPTNQDVPLTDFLIQFDQIISKAEMWRKDQNQNTMIETRFNINPNTNGLVHKIYNITMHQYIVLEVWSKTKPSIVRLEIN</sequence>
<comment type="caution">
    <text evidence="2">The sequence shown here is derived from an EMBL/GenBank/DDBJ whole genome shotgun (WGS) entry which is preliminary data.</text>
</comment>
<name>A0ABW3JME3_9FLAO</name>
<evidence type="ECO:0000256" key="1">
    <source>
        <dbReference type="SAM" id="Phobius"/>
    </source>
</evidence>
<evidence type="ECO:0000313" key="3">
    <source>
        <dbReference type="Proteomes" id="UP001597062"/>
    </source>
</evidence>
<dbReference type="RefSeq" id="WP_386104240.1">
    <property type="nucleotide sequence ID" value="NZ_JBHTJR010000011.1"/>
</dbReference>
<keyword evidence="3" id="KW-1185">Reference proteome</keyword>
<protein>
    <submittedName>
        <fullName evidence="2">Uncharacterized protein</fullName>
    </submittedName>
</protein>
<feature type="transmembrane region" description="Helical" evidence="1">
    <location>
        <begin position="6"/>
        <end position="23"/>
    </location>
</feature>
<accession>A0ABW3JME3</accession>
<organism evidence="2 3">
    <name type="scientific">Tenacibaculum geojense</name>
    <dbReference type="NCBI Taxonomy" id="915352"/>
    <lineage>
        <taxon>Bacteria</taxon>
        <taxon>Pseudomonadati</taxon>
        <taxon>Bacteroidota</taxon>
        <taxon>Flavobacteriia</taxon>
        <taxon>Flavobacteriales</taxon>
        <taxon>Flavobacteriaceae</taxon>
        <taxon>Tenacibaculum</taxon>
    </lineage>
</organism>
<proteinExistence type="predicted"/>
<dbReference type="EMBL" id="JBHTJR010000011">
    <property type="protein sequence ID" value="MFD0991695.1"/>
    <property type="molecule type" value="Genomic_DNA"/>
</dbReference>
<keyword evidence="1" id="KW-0812">Transmembrane</keyword>
<dbReference type="Proteomes" id="UP001597062">
    <property type="component" value="Unassembled WGS sequence"/>
</dbReference>
<keyword evidence="1" id="KW-0472">Membrane</keyword>
<gene>
    <name evidence="2" type="ORF">ACFQ1U_00610</name>
</gene>
<evidence type="ECO:0000313" key="2">
    <source>
        <dbReference type="EMBL" id="MFD0991695.1"/>
    </source>
</evidence>
<keyword evidence="1" id="KW-1133">Transmembrane helix</keyword>
<reference evidence="3" key="1">
    <citation type="journal article" date="2019" name="Int. J. Syst. Evol. Microbiol.">
        <title>The Global Catalogue of Microorganisms (GCM) 10K type strain sequencing project: providing services to taxonomists for standard genome sequencing and annotation.</title>
        <authorList>
            <consortium name="The Broad Institute Genomics Platform"/>
            <consortium name="The Broad Institute Genome Sequencing Center for Infectious Disease"/>
            <person name="Wu L."/>
            <person name="Ma J."/>
        </authorList>
    </citation>
    <scope>NUCLEOTIDE SEQUENCE [LARGE SCALE GENOMIC DNA]</scope>
    <source>
        <strain evidence="3">CCUG 60527</strain>
    </source>
</reference>